<feature type="region of interest" description="Disordered" evidence="3">
    <location>
        <begin position="116"/>
        <end position="152"/>
    </location>
</feature>
<evidence type="ECO:0000313" key="6">
    <source>
        <dbReference type="RefSeq" id="XP_015960976.1"/>
    </source>
</evidence>
<evidence type="ECO:0000259" key="4">
    <source>
        <dbReference type="PROSITE" id="PS50102"/>
    </source>
</evidence>
<dbReference type="OrthoDB" id="1749483at2759"/>
<reference evidence="6" key="2">
    <citation type="submission" date="2025-08" db="UniProtKB">
        <authorList>
            <consortium name="RefSeq"/>
        </authorList>
    </citation>
    <scope>IDENTIFICATION</scope>
    <source>
        <tissue evidence="6">Whole plant</tissue>
    </source>
</reference>
<evidence type="ECO:0000256" key="2">
    <source>
        <dbReference type="PROSITE-ProRule" id="PRU00176"/>
    </source>
</evidence>
<name>A0A6P4D1Q7_ARADU</name>
<dbReference type="KEGG" id="adu:107484937"/>
<dbReference type="SMART" id="SM00360">
    <property type="entry name" value="RRM"/>
    <property type="match status" value="1"/>
</dbReference>
<reference evidence="5" key="1">
    <citation type="journal article" date="2016" name="Nat. Genet.">
        <title>The genome sequences of Arachis duranensis and Arachis ipaensis, the diploid ancestors of cultivated peanut.</title>
        <authorList>
            <person name="Bertioli D.J."/>
            <person name="Cannon S.B."/>
            <person name="Froenicke L."/>
            <person name="Huang G."/>
            <person name="Farmer A.D."/>
            <person name="Cannon E.K."/>
            <person name="Liu X."/>
            <person name="Gao D."/>
            <person name="Clevenger J."/>
            <person name="Dash S."/>
            <person name="Ren L."/>
            <person name="Moretzsohn M.C."/>
            <person name="Shirasawa K."/>
            <person name="Huang W."/>
            <person name="Vidigal B."/>
            <person name="Abernathy B."/>
            <person name="Chu Y."/>
            <person name="Niederhuth C.E."/>
            <person name="Umale P."/>
            <person name="Araujo A.C."/>
            <person name="Kozik A."/>
            <person name="Kim K.D."/>
            <person name="Burow M.D."/>
            <person name="Varshney R.K."/>
            <person name="Wang X."/>
            <person name="Zhang X."/>
            <person name="Barkley N."/>
            <person name="Guimaraes P.M."/>
            <person name="Isobe S."/>
            <person name="Guo B."/>
            <person name="Liao B."/>
            <person name="Stalker H.T."/>
            <person name="Schmitz R.J."/>
            <person name="Scheffler B.E."/>
            <person name="Leal-Bertioli S.C."/>
            <person name="Xun X."/>
            <person name="Jackson S.A."/>
            <person name="Michelmore R."/>
            <person name="Ozias-Akins P."/>
        </authorList>
    </citation>
    <scope>NUCLEOTIDE SEQUENCE [LARGE SCALE GENOMIC DNA]</scope>
    <source>
        <strain evidence="5">cv. V14167</strain>
    </source>
</reference>
<dbReference type="PANTHER" id="PTHR10352">
    <property type="entry name" value="EUKARYOTIC TRANSLATION INITIATION FACTOR 3 SUBUNIT G"/>
    <property type="match status" value="1"/>
</dbReference>
<feature type="compositionally biased region" description="Polar residues" evidence="3">
    <location>
        <begin position="117"/>
        <end position="127"/>
    </location>
</feature>
<gene>
    <name evidence="6" type="primary">LOC107484937</name>
</gene>
<accession>A0A6P4D1Q7</accession>
<keyword evidence="5" id="KW-1185">Reference proteome</keyword>
<protein>
    <submittedName>
        <fullName evidence="6">Serine/arginine-rich splicing factor SC35-like</fullName>
    </submittedName>
</protein>
<dbReference type="Proteomes" id="UP000515211">
    <property type="component" value="Chromosome 4"/>
</dbReference>
<evidence type="ECO:0000256" key="3">
    <source>
        <dbReference type="SAM" id="MobiDB-lite"/>
    </source>
</evidence>
<dbReference type="CDD" id="cd00590">
    <property type="entry name" value="RRM_SF"/>
    <property type="match status" value="1"/>
</dbReference>
<dbReference type="GeneID" id="107484937"/>
<dbReference type="InterPro" id="IPR012677">
    <property type="entry name" value="Nucleotide-bd_a/b_plait_sf"/>
</dbReference>
<dbReference type="AlphaFoldDB" id="A0A6P4D1Q7"/>
<sequence length="152" mass="17769">MGSYRNQVKDPRVWNREKFRRLENESFSIFLDNLPKDILKRELYQLFSWTGRINDIYLSRKQKRGMIYMFAFIRYTTKGGALKAITEMNRLKLRGKEVFVGEAKYRRLSDTKDMKKIQSTGGNQNDMICQPPRESTAAQITPSSCPEDVTNG</sequence>
<keyword evidence="1 2" id="KW-0694">RNA-binding</keyword>
<evidence type="ECO:0000313" key="5">
    <source>
        <dbReference type="Proteomes" id="UP000515211"/>
    </source>
</evidence>
<organism evidence="5 6">
    <name type="scientific">Arachis duranensis</name>
    <name type="common">Wild peanut</name>
    <dbReference type="NCBI Taxonomy" id="130453"/>
    <lineage>
        <taxon>Eukaryota</taxon>
        <taxon>Viridiplantae</taxon>
        <taxon>Streptophyta</taxon>
        <taxon>Embryophyta</taxon>
        <taxon>Tracheophyta</taxon>
        <taxon>Spermatophyta</taxon>
        <taxon>Magnoliopsida</taxon>
        <taxon>eudicotyledons</taxon>
        <taxon>Gunneridae</taxon>
        <taxon>Pentapetalae</taxon>
        <taxon>rosids</taxon>
        <taxon>fabids</taxon>
        <taxon>Fabales</taxon>
        <taxon>Fabaceae</taxon>
        <taxon>Papilionoideae</taxon>
        <taxon>50 kb inversion clade</taxon>
        <taxon>dalbergioids sensu lato</taxon>
        <taxon>Dalbergieae</taxon>
        <taxon>Pterocarpus clade</taxon>
        <taxon>Arachis</taxon>
    </lineage>
</organism>
<dbReference type="InterPro" id="IPR035979">
    <property type="entry name" value="RBD_domain_sf"/>
</dbReference>
<proteinExistence type="predicted"/>
<dbReference type="RefSeq" id="XP_015960976.1">
    <property type="nucleotide sequence ID" value="XM_016105490.1"/>
</dbReference>
<dbReference type="Pfam" id="PF00076">
    <property type="entry name" value="RRM_1"/>
    <property type="match status" value="1"/>
</dbReference>
<dbReference type="GO" id="GO:0003723">
    <property type="term" value="F:RNA binding"/>
    <property type="evidence" value="ECO:0007669"/>
    <property type="project" value="UniProtKB-UniRule"/>
</dbReference>
<feature type="compositionally biased region" description="Polar residues" evidence="3">
    <location>
        <begin position="136"/>
        <end position="152"/>
    </location>
</feature>
<dbReference type="PROSITE" id="PS50102">
    <property type="entry name" value="RRM"/>
    <property type="match status" value="1"/>
</dbReference>
<feature type="domain" description="RRM" evidence="4">
    <location>
        <begin position="27"/>
        <end position="105"/>
    </location>
</feature>
<dbReference type="InterPro" id="IPR000504">
    <property type="entry name" value="RRM_dom"/>
</dbReference>
<evidence type="ECO:0000256" key="1">
    <source>
        <dbReference type="ARBA" id="ARBA00022884"/>
    </source>
</evidence>
<dbReference type="Gene3D" id="3.30.70.330">
    <property type="match status" value="1"/>
</dbReference>
<dbReference type="SUPFAM" id="SSF54928">
    <property type="entry name" value="RNA-binding domain, RBD"/>
    <property type="match status" value="1"/>
</dbReference>